<dbReference type="InterPro" id="IPR001611">
    <property type="entry name" value="Leu-rich_rpt"/>
</dbReference>
<evidence type="ECO:0000256" key="1">
    <source>
        <dbReference type="ARBA" id="ARBA00022614"/>
    </source>
</evidence>
<dbReference type="InterPro" id="IPR053211">
    <property type="entry name" value="DNA_repair-toleration"/>
</dbReference>
<dbReference type="EMBL" id="JAAGAX010000006">
    <property type="protein sequence ID" value="KAF2310547.1"/>
    <property type="molecule type" value="Genomic_DNA"/>
</dbReference>
<keyword evidence="2" id="KW-0732">Signal</keyword>
<dbReference type="AlphaFoldDB" id="A0A6A6MCB2"/>
<dbReference type="InterPro" id="IPR025875">
    <property type="entry name" value="Leu-rich_rpt_4"/>
</dbReference>
<dbReference type="Proteomes" id="UP000467840">
    <property type="component" value="Chromosome 14"/>
</dbReference>
<evidence type="ECO:0000256" key="2">
    <source>
        <dbReference type="ARBA" id="ARBA00022729"/>
    </source>
</evidence>
<evidence type="ECO:0000256" key="3">
    <source>
        <dbReference type="ARBA" id="ARBA00022737"/>
    </source>
</evidence>
<dbReference type="PROSITE" id="PS51450">
    <property type="entry name" value="LRR"/>
    <property type="match status" value="1"/>
</dbReference>
<gene>
    <name evidence="4" type="ORF">GH714_014236</name>
</gene>
<evidence type="ECO:0008006" key="6">
    <source>
        <dbReference type="Google" id="ProtNLM"/>
    </source>
</evidence>
<evidence type="ECO:0000313" key="5">
    <source>
        <dbReference type="Proteomes" id="UP000467840"/>
    </source>
</evidence>
<reference evidence="4 5" key="1">
    <citation type="journal article" date="2020" name="Mol. Plant">
        <title>The Chromosome-Based Rubber Tree Genome Provides New Insights into Spurge Genome Evolution and Rubber Biosynthesis.</title>
        <authorList>
            <person name="Liu J."/>
            <person name="Shi C."/>
            <person name="Shi C.C."/>
            <person name="Li W."/>
            <person name="Zhang Q.J."/>
            <person name="Zhang Y."/>
            <person name="Li K."/>
            <person name="Lu H.F."/>
            <person name="Shi C."/>
            <person name="Zhu S.T."/>
            <person name="Xiao Z.Y."/>
            <person name="Nan H."/>
            <person name="Yue Y."/>
            <person name="Zhu X.G."/>
            <person name="Wu Y."/>
            <person name="Hong X.N."/>
            <person name="Fan G.Y."/>
            <person name="Tong Y."/>
            <person name="Zhang D."/>
            <person name="Mao C.L."/>
            <person name="Liu Y.L."/>
            <person name="Hao S.J."/>
            <person name="Liu W.Q."/>
            <person name="Lv M.Q."/>
            <person name="Zhang H.B."/>
            <person name="Liu Y."/>
            <person name="Hu-Tang G.R."/>
            <person name="Wang J.P."/>
            <person name="Wang J.H."/>
            <person name="Sun Y.H."/>
            <person name="Ni S.B."/>
            <person name="Chen W.B."/>
            <person name="Zhang X.C."/>
            <person name="Jiao Y.N."/>
            <person name="Eichler E.E."/>
            <person name="Li G.H."/>
            <person name="Liu X."/>
            <person name="Gao L.Z."/>
        </authorList>
    </citation>
    <scope>NUCLEOTIDE SEQUENCE [LARGE SCALE GENOMIC DNA]</scope>
    <source>
        <strain evidence="5">cv. GT1</strain>
        <tissue evidence="4">Leaf</tissue>
    </source>
</reference>
<keyword evidence="3" id="KW-0677">Repeat</keyword>
<keyword evidence="1" id="KW-0433">Leucine-rich repeat</keyword>
<proteinExistence type="predicted"/>
<dbReference type="Gene3D" id="3.80.10.10">
    <property type="entry name" value="Ribonuclease Inhibitor"/>
    <property type="match status" value="1"/>
</dbReference>
<organism evidence="4 5">
    <name type="scientific">Hevea brasiliensis</name>
    <name type="common">Para rubber tree</name>
    <name type="synonym">Siphonia brasiliensis</name>
    <dbReference type="NCBI Taxonomy" id="3981"/>
    <lineage>
        <taxon>Eukaryota</taxon>
        <taxon>Viridiplantae</taxon>
        <taxon>Streptophyta</taxon>
        <taxon>Embryophyta</taxon>
        <taxon>Tracheophyta</taxon>
        <taxon>Spermatophyta</taxon>
        <taxon>Magnoliopsida</taxon>
        <taxon>eudicotyledons</taxon>
        <taxon>Gunneridae</taxon>
        <taxon>Pentapetalae</taxon>
        <taxon>rosids</taxon>
        <taxon>fabids</taxon>
        <taxon>Malpighiales</taxon>
        <taxon>Euphorbiaceae</taxon>
        <taxon>Crotonoideae</taxon>
        <taxon>Micrandreae</taxon>
        <taxon>Hevea</taxon>
    </lineage>
</organism>
<dbReference type="InterPro" id="IPR032675">
    <property type="entry name" value="LRR_dom_sf"/>
</dbReference>
<sequence length="306" mass="34412">MLDLYYNNIAGCIKNEGFEMLSTLKNLEFLNLGVNKFNTNILSSLSHLSSLKYLYLYGNEMKGRIDIQELDAMSNLEELNLSGNNITKFISSREIRSPKNLSILYLDDITVEGRSMLLQSLGALTHLKTLYLRDSNFKGTIFDQGSKVINVKELYLDGSSLGENFLQSLEVLSSLRLLSLRRLNCTQPIQDLSHNNMARGIPSWINNFSQLSYLILGHNNIEAKIPIQLCNLTQLSLIDLSHNHLSGPILPCLRSTSNSYRQQDGSYNASAPVSMDEPLEFTTKSRIPTEIGNLNEIHALNLSHNI</sequence>
<dbReference type="SUPFAM" id="SSF52047">
    <property type="entry name" value="RNI-like"/>
    <property type="match status" value="1"/>
</dbReference>
<dbReference type="PANTHER" id="PTHR48060">
    <property type="entry name" value="DNA DAMAGE-REPAIR/TOLERATION PROTEIN DRT100"/>
    <property type="match status" value="1"/>
</dbReference>
<evidence type="ECO:0000313" key="4">
    <source>
        <dbReference type="EMBL" id="KAF2310547.1"/>
    </source>
</evidence>
<dbReference type="Pfam" id="PF12799">
    <property type="entry name" value="LRR_4"/>
    <property type="match status" value="1"/>
</dbReference>
<accession>A0A6A6MCB2</accession>
<dbReference type="PANTHER" id="PTHR48060:SF17">
    <property type="entry name" value="LRR RECEPTOR-LIKE SERINE_THREONINE-PROTEIN KINASE IRK-RELATED"/>
    <property type="match status" value="1"/>
</dbReference>
<keyword evidence="5" id="KW-1185">Reference proteome</keyword>
<protein>
    <recommendedName>
        <fullName evidence="6">Leucine-rich repeat-containing N-terminal plant-type domain-containing protein</fullName>
    </recommendedName>
</protein>
<comment type="caution">
    <text evidence="4">The sequence shown here is derived from an EMBL/GenBank/DDBJ whole genome shotgun (WGS) entry which is preliminary data.</text>
</comment>
<dbReference type="Pfam" id="PF13855">
    <property type="entry name" value="LRR_8"/>
    <property type="match status" value="1"/>
</dbReference>
<name>A0A6A6MCB2_HEVBR</name>